<name>A0A023X5U7_RUBRA</name>
<keyword evidence="2" id="KW-1185">Reference proteome</keyword>
<dbReference type="EMBL" id="CP007514">
    <property type="protein sequence ID" value="AHY47713.1"/>
    <property type="molecule type" value="Genomic_DNA"/>
</dbReference>
<accession>A0A023X5U7</accession>
<dbReference type="InterPro" id="IPR018644">
    <property type="entry name" value="DUF2071"/>
</dbReference>
<dbReference type="SUPFAM" id="SSF160104">
    <property type="entry name" value="Acetoacetate decarboxylase-like"/>
    <property type="match status" value="1"/>
</dbReference>
<dbReference type="InterPro" id="IPR023375">
    <property type="entry name" value="ADC_dom_sf"/>
</dbReference>
<dbReference type="STRING" id="42256.RradSPS_2430"/>
<dbReference type="PANTHER" id="PTHR39186">
    <property type="entry name" value="DUF2071 FAMILY PROTEIN"/>
    <property type="match status" value="1"/>
</dbReference>
<dbReference type="PANTHER" id="PTHR39186:SF1">
    <property type="entry name" value="DUF2071 DOMAIN-CONTAINING PROTEIN"/>
    <property type="match status" value="1"/>
</dbReference>
<dbReference type="Proteomes" id="UP000025229">
    <property type="component" value="Chromosome"/>
</dbReference>
<evidence type="ECO:0000313" key="2">
    <source>
        <dbReference type="Proteomes" id="UP000025229"/>
    </source>
</evidence>
<evidence type="ECO:0000313" key="1">
    <source>
        <dbReference type="EMBL" id="AHY47713.1"/>
    </source>
</evidence>
<dbReference type="eggNOG" id="COG3361">
    <property type="taxonomic scope" value="Bacteria"/>
</dbReference>
<dbReference type="Gene3D" id="2.40.400.10">
    <property type="entry name" value="Acetoacetate decarboxylase-like"/>
    <property type="match status" value="1"/>
</dbReference>
<organism evidence="1 2">
    <name type="scientific">Rubrobacter radiotolerans</name>
    <name type="common">Arthrobacter radiotolerans</name>
    <dbReference type="NCBI Taxonomy" id="42256"/>
    <lineage>
        <taxon>Bacteria</taxon>
        <taxon>Bacillati</taxon>
        <taxon>Actinomycetota</taxon>
        <taxon>Rubrobacteria</taxon>
        <taxon>Rubrobacterales</taxon>
        <taxon>Rubrobacteraceae</taxon>
        <taxon>Rubrobacter</taxon>
    </lineage>
</organism>
<protein>
    <recommendedName>
        <fullName evidence="3">DUF2071 domain-containing protein</fullName>
    </recommendedName>
</protein>
<dbReference type="PATRIC" id="fig|42256.3.peg.2474"/>
<dbReference type="KEGG" id="rrd:RradSPS_2430"/>
<reference evidence="1 2" key="1">
    <citation type="submission" date="2014-03" db="EMBL/GenBank/DDBJ databases">
        <title>Complete genome sequence of the Radio-Resistant Rubrobacter radiotolerans RSPS-4.</title>
        <authorList>
            <person name="Egas C.C."/>
            <person name="Barroso C.C."/>
            <person name="Froufe H.J.C."/>
            <person name="Pacheco J.J."/>
            <person name="Albuquerque L.L."/>
            <person name="da Costa M.M.S."/>
        </authorList>
    </citation>
    <scope>NUCLEOTIDE SEQUENCE [LARGE SCALE GENOMIC DNA]</scope>
    <source>
        <strain evidence="1 2">RSPS-4</strain>
    </source>
</reference>
<dbReference type="Pfam" id="PF09844">
    <property type="entry name" value="DUF2071"/>
    <property type="match status" value="1"/>
</dbReference>
<proteinExistence type="predicted"/>
<gene>
    <name evidence="1" type="ORF">RradSPS_2430</name>
</gene>
<sequence>MRNGREKAFEAEAVLRRVEHRLYPRPEGPWALAMSWHDLLFMHWPVRPGLLRAMILPALEVDTFDGAAWLGVVPFTMSGVRPRLLPAVKGISDFPEINLRTYVKADGRPGVWFFSLDAHNPLAVRLARATFGLPYFDARMSCVREGDTVSYTSVRTHRRAPLAEFRGRYRPTADVERSTPGSLEAFLTERYCLYAPDGRGGARRGEVHHELWPLRRAEVEVETLRMTDQVGLSLPEADPVLHFAERLDVLAWLPRRLSA</sequence>
<dbReference type="HOGENOM" id="CLU_081757_0_0_11"/>
<dbReference type="AlphaFoldDB" id="A0A023X5U7"/>
<evidence type="ECO:0008006" key="3">
    <source>
        <dbReference type="Google" id="ProtNLM"/>
    </source>
</evidence>